<dbReference type="InterPro" id="IPR001610">
    <property type="entry name" value="PAC"/>
</dbReference>
<evidence type="ECO:0000259" key="11">
    <source>
        <dbReference type="PROSITE" id="PS50113"/>
    </source>
</evidence>
<dbReference type="PROSITE" id="PS50109">
    <property type="entry name" value="HIS_KIN"/>
    <property type="match status" value="1"/>
</dbReference>
<evidence type="ECO:0000256" key="1">
    <source>
        <dbReference type="ARBA" id="ARBA00000085"/>
    </source>
</evidence>
<evidence type="ECO:0000256" key="5">
    <source>
        <dbReference type="ARBA" id="ARBA00022777"/>
    </source>
</evidence>
<keyword evidence="8" id="KW-0175">Coiled coil</keyword>
<dbReference type="GO" id="GO:0000155">
    <property type="term" value="F:phosphorelay sensor kinase activity"/>
    <property type="evidence" value="ECO:0007669"/>
    <property type="project" value="InterPro"/>
</dbReference>
<dbReference type="GO" id="GO:0005524">
    <property type="term" value="F:ATP binding"/>
    <property type="evidence" value="ECO:0007669"/>
    <property type="project" value="UniProtKB-KW"/>
</dbReference>
<evidence type="ECO:0000256" key="3">
    <source>
        <dbReference type="ARBA" id="ARBA00022679"/>
    </source>
</evidence>
<dbReference type="InterPro" id="IPR005467">
    <property type="entry name" value="His_kinase_dom"/>
</dbReference>
<evidence type="ECO:0000256" key="8">
    <source>
        <dbReference type="SAM" id="Coils"/>
    </source>
</evidence>
<organism evidence="12 13">
    <name type="scientific">Paenibacillus solanacearum</name>
    <dbReference type="NCBI Taxonomy" id="2048548"/>
    <lineage>
        <taxon>Bacteria</taxon>
        <taxon>Bacillati</taxon>
        <taxon>Bacillota</taxon>
        <taxon>Bacilli</taxon>
        <taxon>Bacillales</taxon>
        <taxon>Paenibacillaceae</taxon>
        <taxon>Paenibacillus</taxon>
    </lineage>
</organism>
<dbReference type="Pfam" id="PF02518">
    <property type="entry name" value="HATPase_c"/>
    <property type="match status" value="1"/>
</dbReference>
<dbReference type="InterPro" id="IPR000014">
    <property type="entry name" value="PAS"/>
</dbReference>
<dbReference type="SMART" id="SM00086">
    <property type="entry name" value="PAC"/>
    <property type="match status" value="3"/>
</dbReference>
<evidence type="ECO:0000259" key="9">
    <source>
        <dbReference type="PROSITE" id="PS50109"/>
    </source>
</evidence>
<feature type="domain" description="PAC" evidence="11">
    <location>
        <begin position="151"/>
        <end position="203"/>
    </location>
</feature>
<keyword evidence="4" id="KW-0547">Nucleotide-binding</keyword>
<keyword evidence="6" id="KW-0067">ATP-binding</keyword>
<evidence type="ECO:0000313" key="13">
    <source>
        <dbReference type="Proteomes" id="UP000693672"/>
    </source>
</evidence>
<protein>
    <recommendedName>
        <fullName evidence="2">histidine kinase</fullName>
        <ecNumber evidence="2">2.7.13.3</ecNumber>
    </recommendedName>
</protein>
<keyword evidence="13" id="KW-1185">Reference proteome</keyword>
<name>A0A916JSX2_9BACL</name>
<dbReference type="PANTHER" id="PTHR24421">
    <property type="entry name" value="NITRATE/NITRITE SENSOR PROTEIN NARX-RELATED"/>
    <property type="match status" value="1"/>
</dbReference>
<gene>
    <name evidence="12" type="ORF">PAESOLCIP111_00417</name>
</gene>
<accession>A0A916JSX2</accession>
<dbReference type="EMBL" id="CAJVAS010000001">
    <property type="protein sequence ID" value="CAG7600667.1"/>
    <property type="molecule type" value="Genomic_DNA"/>
</dbReference>
<sequence>MEVYEEVVRSARQLLTHLPEPVYVEDLDGRMLWGNPAFEQIAEQWSRVPAAERRVPVMSGDGHPVAYTVYAAAAADERAAWYRVIAENTSDTIVLLDVQGVVRFVSPSFESMIGYRMDQYEGLDAFHVIHPEDREFVQLSFRSVIDTREATETSYRAVRADGHVIYLESRVKPVLGLDGQVLYVVAVVRDVSERKEAERLLDNILENVSAAVWSTDRDFTQYRFCSKSMEKIMGMSREVIMRHPIRLHDHIHPDDNLVLMGEVKKKLDDGQPVDIAVRLIHVEGETRWGRLLIQPFLNHCGETERLDGIALDITEQKRAELALEESRQRYKSLFENNLDGVFSMELDGYYVINANPAFEAIMGMEKARLANRCFLGMIFDEDHAEVYETLLSVKREGRPQHIECRLAQAKEGQKIVSITFVPIFLSNRLNGIHGIVKDITKRKTEERELIESEKRYKALQQSLNRFSNDLANVLKVSELEQRLIDEVSSVLQTTRVAIEEVPKGEEQERLSPGDTWIRIGEKRHPAYLRIGLDHGLLPIEREWLETAVRYVTILYDNLHLIEDLMKRMEDLVAANETPRWMLRLLFKLSEKERATLSSDLHDAVLQDLIIWYRKLESLRSLGSFDPAAHQELKRIEEGLLDAIHQIRITCNELRPPFLLKMGLIQSLKSLFEYTRMFANYEIEFVSETPAADLTEEQILGMYRIVQELLNNANKHSQADKVTITLANAVDGLAFTYADNGVGMEWAEHQDSFSHMGLAGIEKRVLSLDGRVAFRSAPGQGFGVDIRFPVTCPMT</sequence>
<dbReference type="SMART" id="SM00091">
    <property type="entry name" value="PAS"/>
    <property type="match status" value="4"/>
</dbReference>
<evidence type="ECO:0000256" key="6">
    <source>
        <dbReference type="ARBA" id="ARBA00022840"/>
    </source>
</evidence>
<dbReference type="Pfam" id="PF07730">
    <property type="entry name" value="HisKA_3"/>
    <property type="match status" value="1"/>
</dbReference>
<feature type="domain" description="PAC" evidence="11">
    <location>
        <begin position="273"/>
        <end position="325"/>
    </location>
</feature>
<dbReference type="Pfam" id="PF08447">
    <property type="entry name" value="PAS_3"/>
    <property type="match status" value="2"/>
</dbReference>
<evidence type="ECO:0000256" key="4">
    <source>
        <dbReference type="ARBA" id="ARBA00022741"/>
    </source>
</evidence>
<keyword evidence="5" id="KW-0418">Kinase</keyword>
<reference evidence="12" key="1">
    <citation type="submission" date="2021-06" db="EMBL/GenBank/DDBJ databases">
        <authorList>
            <person name="Criscuolo A."/>
        </authorList>
    </citation>
    <scope>NUCLEOTIDE SEQUENCE</scope>
    <source>
        <strain evidence="12">CIP111600</strain>
    </source>
</reference>
<dbReference type="NCBIfam" id="TIGR00229">
    <property type="entry name" value="sensory_box"/>
    <property type="match status" value="3"/>
</dbReference>
<feature type="coiled-coil region" evidence="8">
    <location>
        <begin position="442"/>
        <end position="469"/>
    </location>
</feature>
<evidence type="ECO:0000256" key="2">
    <source>
        <dbReference type="ARBA" id="ARBA00012438"/>
    </source>
</evidence>
<feature type="domain" description="PAS" evidence="10">
    <location>
        <begin position="78"/>
        <end position="148"/>
    </location>
</feature>
<dbReference type="Proteomes" id="UP000693672">
    <property type="component" value="Unassembled WGS sequence"/>
</dbReference>
<dbReference type="InterPro" id="IPR050482">
    <property type="entry name" value="Sensor_HK_TwoCompSys"/>
</dbReference>
<proteinExistence type="predicted"/>
<evidence type="ECO:0000259" key="10">
    <source>
        <dbReference type="PROSITE" id="PS50112"/>
    </source>
</evidence>
<evidence type="ECO:0000256" key="7">
    <source>
        <dbReference type="ARBA" id="ARBA00023012"/>
    </source>
</evidence>
<dbReference type="Pfam" id="PF13426">
    <property type="entry name" value="PAS_9"/>
    <property type="match status" value="1"/>
</dbReference>
<feature type="domain" description="PAC" evidence="11">
    <location>
        <begin position="400"/>
        <end position="451"/>
    </location>
</feature>
<dbReference type="RefSeq" id="WP_246627257.1">
    <property type="nucleotide sequence ID" value="NZ_CAJVAS010000001.1"/>
</dbReference>
<dbReference type="CDD" id="cd16917">
    <property type="entry name" value="HATPase_UhpB-NarQ-NarX-like"/>
    <property type="match status" value="1"/>
</dbReference>
<dbReference type="InterPro" id="IPR003594">
    <property type="entry name" value="HATPase_dom"/>
</dbReference>
<dbReference type="EC" id="2.7.13.3" evidence="2"/>
<dbReference type="AlphaFoldDB" id="A0A916JSX2"/>
<evidence type="ECO:0000313" key="12">
    <source>
        <dbReference type="EMBL" id="CAG7600667.1"/>
    </source>
</evidence>
<dbReference type="CDD" id="cd00130">
    <property type="entry name" value="PAS"/>
    <property type="match status" value="3"/>
</dbReference>
<dbReference type="PANTHER" id="PTHR24421:SF60">
    <property type="entry name" value="SENSOR HISTIDINE KINASE COMP"/>
    <property type="match status" value="1"/>
</dbReference>
<feature type="domain" description="PAS" evidence="10">
    <location>
        <begin position="326"/>
        <end position="397"/>
    </location>
</feature>
<dbReference type="GO" id="GO:0046983">
    <property type="term" value="F:protein dimerization activity"/>
    <property type="evidence" value="ECO:0007669"/>
    <property type="project" value="InterPro"/>
</dbReference>
<dbReference type="InterPro" id="IPR011712">
    <property type="entry name" value="Sig_transdc_His_kin_sub3_dim/P"/>
</dbReference>
<dbReference type="GO" id="GO:0016020">
    <property type="term" value="C:membrane"/>
    <property type="evidence" value="ECO:0007669"/>
    <property type="project" value="InterPro"/>
</dbReference>
<dbReference type="InterPro" id="IPR013655">
    <property type="entry name" value="PAS_fold_3"/>
</dbReference>
<dbReference type="InterPro" id="IPR000700">
    <property type="entry name" value="PAS-assoc_C"/>
</dbReference>
<feature type="domain" description="Histidine kinase" evidence="9">
    <location>
        <begin position="701"/>
        <end position="791"/>
    </location>
</feature>
<keyword evidence="3" id="KW-0808">Transferase</keyword>
<dbReference type="PROSITE" id="PS50112">
    <property type="entry name" value="PAS"/>
    <property type="match status" value="3"/>
</dbReference>
<comment type="catalytic activity">
    <reaction evidence="1">
        <text>ATP + protein L-histidine = ADP + protein N-phospho-L-histidine.</text>
        <dbReference type="EC" id="2.7.13.3"/>
    </reaction>
</comment>
<keyword evidence="7" id="KW-0902">Two-component regulatory system</keyword>
<dbReference type="PROSITE" id="PS50113">
    <property type="entry name" value="PAC"/>
    <property type="match status" value="3"/>
</dbReference>
<feature type="domain" description="PAS" evidence="10">
    <location>
        <begin position="197"/>
        <end position="270"/>
    </location>
</feature>
<comment type="caution">
    <text evidence="12">The sequence shown here is derived from an EMBL/GenBank/DDBJ whole genome shotgun (WGS) entry which is preliminary data.</text>
</comment>